<evidence type="ECO:0000313" key="2">
    <source>
        <dbReference type="EMBL" id="TVT96814.1"/>
    </source>
</evidence>
<sequence length="448" mass="50057">METLITQPREPSGSPEAAASSPGWVMLGYYNHNWASDSTTVVCDGMTCAAAKTSKGRSIQVSFNLVAPPGISTFYFNWVGGAPDGNDRYKLASNVITAHNNCIIFQVNVVLMCGDYRRGSHDETDYFLYEACAAGQPPSLSLLPACFFSRMYHRQNVTSPGLLHIQNVSPDHARSMRKDCTGLLRCGDDGLMVVELELPYGDDNPRNTAELCMLWRGEWELRVVPIIFPNAGKPRKLMEGWSTDVVVPVADRFLCWVDYLRGFLLGDMAEDTPELRYIPLPFEPPVDSFDFDRRPNMKRSRSLGAAGAASVKFVTVESRCCCGGPGRTTCVRGRFAFTVTTWTLNLTTKNEPMAAWVKDGMLDCEELWPLPGYKSLPRVPVEYPIVSVDDPDVVCFTVCSDYRSYLDSEVRKVWFMEVDMRSKALRSVVPCTGKDRPEGYNVPLKLQH</sequence>
<keyword evidence="3" id="KW-1185">Reference proteome</keyword>
<organism evidence="2 3">
    <name type="scientific">Eragrostis curvula</name>
    <name type="common">weeping love grass</name>
    <dbReference type="NCBI Taxonomy" id="38414"/>
    <lineage>
        <taxon>Eukaryota</taxon>
        <taxon>Viridiplantae</taxon>
        <taxon>Streptophyta</taxon>
        <taxon>Embryophyta</taxon>
        <taxon>Tracheophyta</taxon>
        <taxon>Spermatophyta</taxon>
        <taxon>Magnoliopsida</taxon>
        <taxon>Liliopsida</taxon>
        <taxon>Poales</taxon>
        <taxon>Poaceae</taxon>
        <taxon>PACMAD clade</taxon>
        <taxon>Chloridoideae</taxon>
        <taxon>Eragrostideae</taxon>
        <taxon>Eragrostidinae</taxon>
        <taxon>Eragrostis</taxon>
    </lineage>
</organism>
<accession>A0A5J9SC32</accession>
<name>A0A5J9SC32_9POAL</name>
<evidence type="ECO:0000259" key="1">
    <source>
        <dbReference type="Pfam" id="PF07762"/>
    </source>
</evidence>
<dbReference type="AlphaFoldDB" id="A0A5J9SC32"/>
<reference evidence="2 3" key="1">
    <citation type="journal article" date="2019" name="Sci. Rep.">
        <title>A high-quality genome of Eragrostis curvula grass provides insights into Poaceae evolution and supports new strategies to enhance forage quality.</title>
        <authorList>
            <person name="Carballo J."/>
            <person name="Santos B.A.C.M."/>
            <person name="Zappacosta D."/>
            <person name="Garbus I."/>
            <person name="Selva J.P."/>
            <person name="Gallo C.A."/>
            <person name="Diaz A."/>
            <person name="Albertini E."/>
            <person name="Caccamo M."/>
            <person name="Echenique V."/>
        </authorList>
    </citation>
    <scope>NUCLEOTIDE SEQUENCE [LARGE SCALE GENOMIC DNA]</scope>
    <source>
        <strain evidence="3">cv. Victoria</strain>
        <tissue evidence="2">Leaf</tissue>
    </source>
</reference>
<dbReference type="EMBL" id="RWGY01001122">
    <property type="protein sequence ID" value="TVT96814.1"/>
    <property type="molecule type" value="Genomic_DNA"/>
</dbReference>
<dbReference type="PANTHER" id="PTHR33074:SF76">
    <property type="entry name" value="OS11G0569701 PROTEIN"/>
    <property type="match status" value="1"/>
</dbReference>
<proteinExistence type="predicted"/>
<dbReference type="PANTHER" id="PTHR33074">
    <property type="entry name" value="EXPRESSED PROTEIN-RELATED"/>
    <property type="match status" value="1"/>
</dbReference>
<evidence type="ECO:0000313" key="3">
    <source>
        <dbReference type="Proteomes" id="UP000324897"/>
    </source>
</evidence>
<gene>
    <name evidence="2" type="ORF">EJB05_57953</name>
</gene>
<dbReference type="InterPro" id="IPR011676">
    <property type="entry name" value="DUF1618"/>
</dbReference>
<dbReference type="Proteomes" id="UP000324897">
    <property type="component" value="Unassembled WGS sequence"/>
</dbReference>
<feature type="non-terminal residue" evidence="2">
    <location>
        <position position="1"/>
    </location>
</feature>
<dbReference type="Pfam" id="PF07762">
    <property type="entry name" value="DUF1618"/>
    <property type="match status" value="1"/>
</dbReference>
<comment type="caution">
    <text evidence="2">The sequence shown here is derived from an EMBL/GenBank/DDBJ whole genome shotgun (WGS) entry which is preliminary data.</text>
</comment>
<dbReference type="Gramene" id="TVT96814">
    <property type="protein sequence ID" value="TVT96814"/>
    <property type="gene ID" value="EJB05_57953"/>
</dbReference>
<feature type="domain" description="DUF1618" evidence="1">
    <location>
        <begin position="256"/>
        <end position="395"/>
    </location>
</feature>
<dbReference type="OrthoDB" id="693343at2759"/>
<protein>
    <recommendedName>
        <fullName evidence="1">DUF1618 domain-containing protein</fullName>
    </recommendedName>
</protein>